<gene>
    <name evidence="10" type="ORF">AMTR_s00099p00039760</name>
</gene>
<proteinExistence type="inferred from homology"/>
<evidence type="ECO:0000256" key="4">
    <source>
        <dbReference type="ARBA" id="ARBA00023159"/>
    </source>
</evidence>
<dbReference type="InterPro" id="IPR036955">
    <property type="entry name" value="AP2/ERF_dom_sf"/>
</dbReference>
<dbReference type="PROSITE" id="PS51032">
    <property type="entry name" value="AP2_ERF"/>
    <property type="match status" value="1"/>
</dbReference>
<dbReference type="GO" id="GO:0005634">
    <property type="term" value="C:nucleus"/>
    <property type="evidence" value="ECO:0007669"/>
    <property type="project" value="UniProtKB-SubCell"/>
</dbReference>
<dbReference type="InterPro" id="IPR051032">
    <property type="entry name" value="AP2/ERF_TF_ERF_subfamily"/>
</dbReference>
<evidence type="ECO:0000313" key="10">
    <source>
        <dbReference type="EMBL" id="ERM99671.1"/>
    </source>
</evidence>
<feature type="domain" description="AP2/ERF" evidence="9">
    <location>
        <begin position="43"/>
        <end position="100"/>
    </location>
</feature>
<keyword evidence="4" id="KW-0010">Activator</keyword>
<dbReference type="GO" id="GO:0003700">
    <property type="term" value="F:DNA-binding transcription factor activity"/>
    <property type="evidence" value="ECO:0007669"/>
    <property type="project" value="InterPro"/>
</dbReference>
<keyword evidence="2" id="KW-0805">Transcription regulation</keyword>
<dbReference type="CDD" id="cd00018">
    <property type="entry name" value="AP2"/>
    <property type="match status" value="1"/>
</dbReference>
<dbReference type="InterPro" id="IPR001471">
    <property type="entry name" value="AP2/ERF_dom"/>
</dbReference>
<feature type="region of interest" description="Disordered" evidence="8">
    <location>
        <begin position="182"/>
        <end position="201"/>
    </location>
</feature>
<sequence length="201" mass="22727">MDFFNTECSQNLTENRIEKAGAETSCTDKKQSLTRDYREERRAYRGVRRRKWGKWVSEIREPGKKSRIWLGSFETPEMAASAYDAAALSLKGRSARLNFPEFADKLPKPLTKDPKDIRSVALEAARSKSREKELSGENQSFPASFPVIQAPINQYSGEFPVGSPGMWSDLAEALLLSPPVFVGEESDEEEKDEGWLWSNSI</sequence>
<dbReference type="AlphaFoldDB" id="W1NRT2"/>
<dbReference type="EMBL" id="KI394994">
    <property type="protein sequence ID" value="ERM99671.1"/>
    <property type="molecule type" value="Genomic_DNA"/>
</dbReference>
<evidence type="ECO:0000256" key="3">
    <source>
        <dbReference type="ARBA" id="ARBA00023125"/>
    </source>
</evidence>
<dbReference type="Proteomes" id="UP000017836">
    <property type="component" value="Unassembled WGS sequence"/>
</dbReference>
<keyword evidence="5" id="KW-0804">Transcription</keyword>
<organism evidence="10 11">
    <name type="scientific">Amborella trichopoda</name>
    <dbReference type="NCBI Taxonomy" id="13333"/>
    <lineage>
        <taxon>Eukaryota</taxon>
        <taxon>Viridiplantae</taxon>
        <taxon>Streptophyta</taxon>
        <taxon>Embryophyta</taxon>
        <taxon>Tracheophyta</taxon>
        <taxon>Spermatophyta</taxon>
        <taxon>Magnoliopsida</taxon>
        <taxon>Amborellales</taxon>
        <taxon>Amborellaceae</taxon>
        <taxon>Amborella</taxon>
    </lineage>
</organism>
<dbReference type="InterPro" id="IPR016177">
    <property type="entry name" value="DNA-bd_dom_sf"/>
</dbReference>
<evidence type="ECO:0000256" key="7">
    <source>
        <dbReference type="ARBA" id="ARBA00024343"/>
    </source>
</evidence>
<evidence type="ECO:0000256" key="2">
    <source>
        <dbReference type="ARBA" id="ARBA00023015"/>
    </source>
</evidence>
<dbReference type="OMA" id="GRIFGQC"/>
<dbReference type="PANTHER" id="PTHR31985">
    <property type="entry name" value="ETHYLENE-RESPONSIVE TRANSCRIPTION FACTOR ERF042-RELATED"/>
    <property type="match status" value="1"/>
</dbReference>
<dbReference type="SMART" id="SM00380">
    <property type="entry name" value="AP2"/>
    <property type="match status" value="1"/>
</dbReference>
<dbReference type="PANTHER" id="PTHR31985:SF111">
    <property type="entry name" value="ETHYLENE-RESPONSIVE TRANSCRIPTION FACTOR ERF021"/>
    <property type="match status" value="1"/>
</dbReference>
<comment type="similarity">
    <text evidence="7">Belongs to the AP2/ERF transcription factor family. ERF subfamily.</text>
</comment>
<keyword evidence="6" id="KW-0539">Nucleus</keyword>
<accession>W1NRT2</accession>
<evidence type="ECO:0000313" key="11">
    <source>
        <dbReference type="Proteomes" id="UP000017836"/>
    </source>
</evidence>
<evidence type="ECO:0000256" key="8">
    <source>
        <dbReference type="SAM" id="MobiDB-lite"/>
    </source>
</evidence>
<dbReference type="STRING" id="13333.W1NRT2"/>
<dbReference type="Gene3D" id="3.30.730.10">
    <property type="entry name" value="AP2/ERF domain"/>
    <property type="match status" value="1"/>
</dbReference>
<evidence type="ECO:0000256" key="5">
    <source>
        <dbReference type="ARBA" id="ARBA00023163"/>
    </source>
</evidence>
<dbReference type="GO" id="GO:0003677">
    <property type="term" value="F:DNA binding"/>
    <property type="evidence" value="ECO:0007669"/>
    <property type="project" value="UniProtKB-KW"/>
</dbReference>
<dbReference type="HOGENOM" id="CLU_063331_1_1_1"/>
<keyword evidence="11" id="KW-1185">Reference proteome</keyword>
<dbReference type="PRINTS" id="PR00367">
    <property type="entry name" value="ETHRSPELEMNT"/>
</dbReference>
<evidence type="ECO:0000259" key="9">
    <source>
        <dbReference type="PROSITE" id="PS51032"/>
    </source>
</evidence>
<name>W1NRT2_AMBTC</name>
<dbReference type="eggNOG" id="ENOG502RXZK">
    <property type="taxonomic scope" value="Eukaryota"/>
</dbReference>
<dbReference type="Pfam" id="PF00847">
    <property type="entry name" value="AP2"/>
    <property type="match status" value="1"/>
</dbReference>
<evidence type="ECO:0000256" key="6">
    <source>
        <dbReference type="ARBA" id="ARBA00023242"/>
    </source>
</evidence>
<comment type="subcellular location">
    <subcellularLocation>
        <location evidence="1">Nucleus</location>
    </subcellularLocation>
</comment>
<keyword evidence="3" id="KW-0238">DNA-binding</keyword>
<reference evidence="11" key="1">
    <citation type="journal article" date="2013" name="Science">
        <title>The Amborella genome and the evolution of flowering plants.</title>
        <authorList>
            <consortium name="Amborella Genome Project"/>
        </authorList>
    </citation>
    <scope>NUCLEOTIDE SEQUENCE [LARGE SCALE GENOMIC DNA]</scope>
</reference>
<evidence type="ECO:0000256" key="1">
    <source>
        <dbReference type="ARBA" id="ARBA00004123"/>
    </source>
</evidence>
<dbReference type="SUPFAM" id="SSF54171">
    <property type="entry name" value="DNA-binding domain"/>
    <property type="match status" value="1"/>
</dbReference>
<dbReference type="FunFam" id="3.30.730.10:FF:000001">
    <property type="entry name" value="Ethylene-responsive transcription factor 2"/>
    <property type="match status" value="1"/>
</dbReference>
<dbReference type="Gramene" id="ERM99671">
    <property type="protein sequence ID" value="ERM99671"/>
    <property type="gene ID" value="AMTR_s00099p00039760"/>
</dbReference>
<protein>
    <recommendedName>
        <fullName evidence="9">AP2/ERF domain-containing protein</fullName>
    </recommendedName>
</protein>